<dbReference type="InterPro" id="IPR001001">
    <property type="entry name" value="DNA_polIII_beta"/>
</dbReference>
<dbReference type="SUPFAM" id="SSF55979">
    <property type="entry name" value="DNA clamp"/>
    <property type="match status" value="3"/>
</dbReference>
<keyword evidence="7 10" id="KW-0235">DNA replication</keyword>
<evidence type="ECO:0000256" key="8">
    <source>
        <dbReference type="ARBA" id="ARBA00022932"/>
    </source>
</evidence>
<keyword evidence="6 10" id="KW-0548">Nucleotidyltransferase</keyword>
<keyword evidence="4 10" id="KW-0963">Cytoplasm</keyword>
<feature type="domain" description="DNA polymerase III beta sliding clamp C-terminal" evidence="13">
    <location>
        <begin position="242"/>
        <end position="345"/>
    </location>
</feature>
<evidence type="ECO:0000256" key="4">
    <source>
        <dbReference type="ARBA" id="ARBA00022490"/>
    </source>
</evidence>
<dbReference type="Proteomes" id="UP000221222">
    <property type="component" value="Unassembled WGS sequence"/>
</dbReference>
<evidence type="ECO:0000256" key="2">
    <source>
        <dbReference type="ARBA" id="ARBA00010752"/>
    </source>
</evidence>
<evidence type="ECO:0000313" key="17">
    <source>
        <dbReference type="Proteomes" id="UP000262712"/>
    </source>
</evidence>
<evidence type="ECO:0000256" key="10">
    <source>
        <dbReference type="PIRNR" id="PIRNR000804"/>
    </source>
</evidence>
<dbReference type="GO" id="GO:0005737">
    <property type="term" value="C:cytoplasm"/>
    <property type="evidence" value="ECO:0007669"/>
    <property type="project" value="UniProtKB-SubCell"/>
</dbReference>
<evidence type="ECO:0000259" key="13">
    <source>
        <dbReference type="Pfam" id="PF02768"/>
    </source>
</evidence>
<dbReference type="EMBL" id="CP032098">
    <property type="protein sequence ID" value="AXX91044.1"/>
    <property type="molecule type" value="Genomic_DNA"/>
</dbReference>
<dbReference type="PANTHER" id="PTHR30478:SF0">
    <property type="entry name" value="BETA SLIDING CLAMP"/>
    <property type="match status" value="1"/>
</dbReference>
<dbReference type="GO" id="GO:0003887">
    <property type="term" value="F:DNA-directed DNA polymerase activity"/>
    <property type="evidence" value="ECO:0007669"/>
    <property type="project" value="UniProtKB-UniRule"/>
</dbReference>
<dbReference type="PANTHER" id="PTHR30478">
    <property type="entry name" value="DNA POLYMERASE III SUBUNIT BETA"/>
    <property type="match status" value="1"/>
</dbReference>
<dbReference type="GO" id="GO:0008408">
    <property type="term" value="F:3'-5' exonuclease activity"/>
    <property type="evidence" value="ECO:0007669"/>
    <property type="project" value="InterPro"/>
</dbReference>
<sequence>MRFIITKHIIENIVSSMQPFLEKKDASSITSHIYLEVNNDKLIMKATDYEIGLESQIDELNESVNGKATVNGTNLLGILKRLKDLEIIVETENNNLIIKQNKSTFKLPMYDPEEYPALPKAQSDNKLDISMLNLINSIRKITPAIDNNNPKFELNGALVDVKNSKINFVATDTRRLAVSHLQNISNNTENQFIIPKKAIIEIQKLFLDDALISYDETNLVISNEKMTFFTKLINGKFPDYDRIIPKSLKYNFSLPKNMLIESIKLVTSLFSNIKITFNNDNIIFESLDEDSESKTQIDINLNIEKSFYLAVNAKYLLDFLSLTNNENIIIGFNESNLPFYLEDEKFFTIVMPIVLEK</sequence>
<keyword evidence="8 10" id="KW-0239">DNA-directed DNA polymerase</keyword>
<dbReference type="SMART" id="SM00480">
    <property type="entry name" value="POL3Bc"/>
    <property type="match status" value="1"/>
</dbReference>
<dbReference type="GO" id="GO:0009360">
    <property type="term" value="C:DNA polymerase III complex"/>
    <property type="evidence" value="ECO:0007669"/>
    <property type="project" value="InterPro"/>
</dbReference>
<gene>
    <name evidence="14" type="primary">dnaN</name>
    <name evidence="14" type="ORF">AMOL_0002</name>
    <name evidence="15" type="ORF">CPU12_08065</name>
</gene>
<evidence type="ECO:0000256" key="6">
    <source>
        <dbReference type="ARBA" id="ARBA00022695"/>
    </source>
</evidence>
<name>A0A2G1DHA8_9BACT</name>
<comment type="subcellular location">
    <subcellularLocation>
        <location evidence="1 10">Cytoplasm</location>
    </subcellularLocation>
</comment>
<dbReference type="EMBL" id="NXFY01000011">
    <property type="protein sequence ID" value="PHO17881.1"/>
    <property type="molecule type" value="Genomic_DNA"/>
</dbReference>
<dbReference type="Pfam" id="PF02768">
    <property type="entry name" value="DNA_pol3_beta_3"/>
    <property type="match status" value="1"/>
</dbReference>
<feature type="domain" description="DNA polymerase III beta sliding clamp N-terminal" evidence="11">
    <location>
        <begin position="1"/>
        <end position="119"/>
    </location>
</feature>
<dbReference type="AlphaFoldDB" id="A0A2G1DHA8"/>
<reference evidence="15 16" key="1">
    <citation type="submission" date="2017-09" db="EMBL/GenBank/DDBJ databases">
        <title>Arcobacter canalis sp. nov., a new species isolated from a water canal contaminated with urban sewage.</title>
        <authorList>
            <person name="Perez-Cataluna A."/>
            <person name="Salas-Masso N."/>
            <person name="Figueras M.J."/>
        </authorList>
    </citation>
    <scope>NUCLEOTIDE SEQUENCE [LARGE SCALE GENOMIC DNA]</scope>
    <source>
        <strain evidence="15 16">F98-3</strain>
    </source>
</reference>
<evidence type="ECO:0000313" key="16">
    <source>
        <dbReference type="Proteomes" id="UP000221222"/>
    </source>
</evidence>
<dbReference type="Gene3D" id="3.10.150.10">
    <property type="entry name" value="DNA Polymerase III, subunit A, domain 2"/>
    <property type="match status" value="3"/>
</dbReference>
<keyword evidence="5 10" id="KW-0808">Transferase</keyword>
<evidence type="ECO:0000313" key="15">
    <source>
        <dbReference type="EMBL" id="PHO17881.1"/>
    </source>
</evidence>
<evidence type="ECO:0000259" key="11">
    <source>
        <dbReference type="Pfam" id="PF00712"/>
    </source>
</evidence>
<reference evidence="14 17" key="2">
    <citation type="submission" date="2018-08" db="EMBL/GenBank/DDBJ databases">
        <title>Complete genome of the Arcobacter molluscorum type strain LMG 25693.</title>
        <authorList>
            <person name="Miller W.G."/>
            <person name="Yee E."/>
            <person name="Bono J.L."/>
        </authorList>
    </citation>
    <scope>NUCLEOTIDE SEQUENCE [LARGE SCALE GENOMIC DNA]</scope>
    <source>
        <strain evidence="14 17">CECT 7696</strain>
    </source>
</reference>
<evidence type="ECO:0000256" key="7">
    <source>
        <dbReference type="ARBA" id="ARBA00022705"/>
    </source>
</evidence>
<dbReference type="CDD" id="cd00140">
    <property type="entry name" value="beta_clamp"/>
    <property type="match status" value="1"/>
</dbReference>
<dbReference type="Pfam" id="PF00712">
    <property type="entry name" value="DNA_pol3_beta"/>
    <property type="match status" value="1"/>
</dbReference>
<dbReference type="PIRSF" id="PIRSF000804">
    <property type="entry name" value="DNA_pol_III_b"/>
    <property type="match status" value="1"/>
</dbReference>
<dbReference type="NCBIfam" id="TIGR00663">
    <property type="entry name" value="dnan"/>
    <property type="match status" value="1"/>
</dbReference>
<evidence type="ECO:0000256" key="1">
    <source>
        <dbReference type="ARBA" id="ARBA00004496"/>
    </source>
</evidence>
<evidence type="ECO:0000256" key="3">
    <source>
        <dbReference type="ARBA" id="ARBA00021035"/>
    </source>
</evidence>
<evidence type="ECO:0000256" key="5">
    <source>
        <dbReference type="ARBA" id="ARBA00022679"/>
    </source>
</evidence>
<dbReference type="Pfam" id="PF02767">
    <property type="entry name" value="DNA_pol3_beta_2"/>
    <property type="match status" value="1"/>
</dbReference>
<evidence type="ECO:0000313" key="14">
    <source>
        <dbReference type="EMBL" id="AXX91044.1"/>
    </source>
</evidence>
<protein>
    <recommendedName>
        <fullName evidence="3 10">Beta sliding clamp</fullName>
    </recommendedName>
</protein>
<dbReference type="GO" id="GO:0006271">
    <property type="term" value="P:DNA strand elongation involved in DNA replication"/>
    <property type="evidence" value="ECO:0007669"/>
    <property type="project" value="TreeGrafter"/>
</dbReference>
<keyword evidence="9" id="KW-0238">DNA-binding</keyword>
<keyword evidence="16" id="KW-1185">Reference proteome</keyword>
<organism evidence="15 16">
    <name type="scientific">Malaciobacter molluscorum LMG 25693</name>
    <dbReference type="NCBI Taxonomy" id="870501"/>
    <lineage>
        <taxon>Bacteria</taxon>
        <taxon>Pseudomonadati</taxon>
        <taxon>Campylobacterota</taxon>
        <taxon>Epsilonproteobacteria</taxon>
        <taxon>Campylobacterales</taxon>
        <taxon>Arcobacteraceae</taxon>
        <taxon>Malaciobacter</taxon>
    </lineage>
</organism>
<dbReference type="GO" id="GO:0003677">
    <property type="term" value="F:DNA binding"/>
    <property type="evidence" value="ECO:0007669"/>
    <property type="project" value="UniProtKB-UniRule"/>
</dbReference>
<dbReference type="InterPro" id="IPR022635">
    <property type="entry name" value="DNA_polIII_beta_C"/>
</dbReference>
<dbReference type="RefSeq" id="WP_099342594.1">
    <property type="nucleotide sequence ID" value="NZ_CP032098.1"/>
</dbReference>
<dbReference type="KEGG" id="amol:AMOL_0002"/>
<comment type="similarity">
    <text evidence="2 10">Belongs to the beta sliding clamp family.</text>
</comment>
<dbReference type="InterPro" id="IPR022634">
    <property type="entry name" value="DNA_polIII_beta_N"/>
</dbReference>
<dbReference type="InterPro" id="IPR022637">
    <property type="entry name" value="DNA_polIII_beta_cen"/>
</dbReference>
<feature type="domain" description="DNA polymerase III beta sliding clamp central" evidence="12">
    <location>
        <begin position="133"/>
        <end position="239"/>
    </location>
</feature>
<proteinExistence type="inferred from homology"/>
<dbReference type="Proteomes" id="UP000262712">
    <property type="component" value="Chromosome"/>
</dbReference>
<dbReference type="InterPro" id="IPR046938">
    <property type="entry name" value="DNA_clamp_sf"/>
</dbReference>
<evidence type="ECO:0000256" key="9">
    <source>
        <dbReference type="ARBA" id="ARBA00023125"/>
    </source>
</evidence>
<evidence type="ECO:0000259" key="12">
    <source>
        <dbReference type="Pfam" id="PF02767"/>
    </source>
</evidence>
<accession>A0A2G1DHA8</accession>
<comment type="subunit">
    <text evidence="10">Forms a ring-shaped head-to-tail homodimer around DNA.</text>
</comment>
<comment type="function">
    <text evidence="10">Confers DNA tethering and processivity to DNA polymerases and other proteins. Acts as a clamp, forming a ring around DNA (a reaction catalyzed by the clamp-loading complex) which diffuses in an ATP-independent manner freely and bidirectionally along dsDNA. Initially characterized for its ability to contact the catalytic subunit of DNA polymerase III (Pol III), a complex, multichain enzyme responsible for most of the replicative synthesis in bacteria; Pol III exhibits 3'-5' exonuclease proofreading activity. The beta chain is required for initiation of replication as well as for processivity of DNA replication.</text>
</comment>